<dbReference type="PROSITE" id="PS50157">
    <property type="entry name" value="ZINC_FINGER_C2H2_2"/>
    <property type="match status" value="1"/>
</dbReference>
<evidence type="ECO:0000256" key="5">
    <source>
        <dbReference type="PROSITE-ProRule" id="PRU00042"/>
    </source>
</evidence>
<comment type="caution">
    <text evidence="8">The sequence shown here is derived from an EMBL/GenBank/DDBJ whole genome shotgun (WGS) entry which is preliminary data.</text>
</comment>
<keyword evidence="4" id="KW-0862">Zinc</keyword>
<evidence type="ECO:0000256" key="1">
    <source>
        <dbReference type="ARBA" id="ARBA00022723"/>
    </source>
</evidence>
<feature type="compositionally biased region" description="Low complexity" evidence="6">
    <location>
        <begin position="83"/>
        <end position="92"/>
    </location>
</feature>
<evidence type="ECO:0000256" key="3">
    <source>
        <dbReference type="ARBA" id="ARBA00022771"/>
    </source>
</evidence>
<dbReference type="InterPro" id="IPR013087">
    <property type="entry name" value="Znf_C2H2_type"/>
</dbReference>
<evidence type="ECO:0000313" key="8">
    <source>
        <dbReference type="EMBL" id="NWV08627.1"/>
    </source>
</evidence>
<dbReference type="InterPro" id="IPR036236">
    <property type="entry name" value="Znf_C2H2_sf"/>
</dbReference>
<feature type="region of interest" description="Disordered" evidence="6">
    <location>
        <begin position="72"/>
        <end position="92"/>
    </location>
</feature>
<protein>
    <submittedName>
        <fullName evidence="8">ZN397 protein</fullName>
    </submittedName>
</protein>
<dbReference type="PANTHER" id="PTHR23226:SF423">
    <property type="entry name" value="C2H2-TYPE DOMAIN-CONTAINING PROTEIN"/>
    <property type="match status" value="1"/>
</dbReference>
<dbReference type="GO" id="GO:0000978">
    <property type="term" value="F:RNA polymerase II cis-regulatory region sequence-specific DNA binding"/>
    <property type="evidence" value="ECO:0007669"/>
    <property type="project" value="TreeGrafter"/>
</dbReference>
<dbReference type="GO" id="GO:0008270">
    <property type="term" value="F:zinc ion binding"/>
    <property type="evidence" value="ECO:0007669"/>
    <property type="project" value="UniProtKB-KW"/>
</dbReference>
<feature type="non-terminal residue" evidence="8">
    <location>
        <position position="92"/>
    </location>
</feature>
<feature type="domain" description="C2H2-type" evidence="7">
    <location>
        <begin position="49"/>
        <end position="76"/>
    </location>
</feature>
<reference evidence="8 9" key="1">
    <citation type="submission" date="2019-09" db="EMBL/GenBank/DDBJ databases">
        <title>Bird 10,000 Genomes (B10K) Project - Family phase.</title>
        <authorList>
            <person name="Zhang G."/>
        </authorList>
    </citation>
    <scope>NUCLEOTIDE SEQUENCE [LARGE SCALE GENOMIC DNA]</scope>
    <source>
        <strain evidence="8">B10K-DU-012-10</strain>
        <tissue evidence="8">Blood</tissue>
    </source>
</reference>
<dbReference type="SUPFAM" id="SSF57667">
    <property type="entry name" value="beta-beta-alpha zinc fingers"/>
    <property type="match status" value="1"/>
</dbReference>
<dbReference type="PANTHER" id="PTHR23226">
    <property type="entry name" value="ZINC FINGER AND SCAN DOMAIN-CONTAINING"/>
    <property type="match status" value="1"/>
</dbReference>
<evidence type="ECO:0000313" key="9">
    <source>
        <dbReference type="Proteomes" id="UP000584880"/>
    </source>
</evidence>
<evidence type="ECO:0000256" key="6">
    <source>
        <dbReference type="SAM" id="MobiDB-lite"/>
    </source>
</evidence>
<dbReference type="EMBL" id="VZRJ01007097">
    <property type="protein sequence ID" value="NWV08627.1"/>
    <property type="molecule type" value="Genomic_DNA"/>
</dbReference>
<evidence type="ECO:0000256" key="4">
    <source>
        <dbReference type="ARBA" id="ARBA00022833"/>
    </source>
</evidence>
<organism evidence="8 9">
    <name type="scientific">Ptilonorhynchus violaceus</name>
    <name type="common">Satin bowerbird</name>
    <name type="synonym">Pyrrhocorax violaceus</name>
    <dbReference type="NCBI Taxonomy" id="28724"/>
    <lineage>
        <taxon>Eukaryota</taxon>
        <taxon>Metazoa</taxon>
        <taxon>Chordata</taxon>
        <taxon>Craniata</taxon>
        <taxon>Vertebrata</taxon>
        <taxon>Euteleostomi</taxon>
        <taxon>Archelosauria</taxon>
        <taxon>Archosauria</taxon>
        <taxon>Dinosauria</taxon>
        <taxon>Saurischia</taxon>
        <taxon>Theropoda</taxon>
        <taxon>Coelurosauria</taxon>
        <taxon>Aves</taxon>
        <taxon>Neognathae</taxon>
        <taxon>Neoaves</taxon>
        <taxon>Telluraves</taxon>
        <taxon>Australaves</taxon>
        <taxon>Passeriformes</taxon>
        <taxon>Ptilonorhynchidae</taxon>
        <taxon>Ptilonorhynchus</taxon>
    </lineage>
</organism>
<sequence>SLLSPGKCQDCGKTSAFPKRRRSQKCPECGKCFRPASSLLSQPRGKKPYKCPECGKSFGMGSASVQRQRIRPGAAPCQGGFSGKSFPGSPGS</sequence>
<keyword evidence="3 5" id="KW-0863">Zinc-finger</keyword>
<name>A0A7K6C4K3_PTIVI</name>
<feature type="region of interest" description="Disordered" evidence="6">
    <location>
        <begin position="1"/>
        <end position="27"/>
    </location>
</feature>
<evidence type="ECO:0000259" key="7">
    <source>
        <dbReference type="PROSITE" id="PS50157"/>
    </source>
</evidence>
<keyword evidence="2" id="KW-0677">Repeat</keyword>
<accession>A0A7K6C4K3</accession>
<dbReference type="Proteomes" id="UP000584880">
    <property type="component" value="Unassembled WGS sequence"/>
</dbReference>
<dbReference type="Gene3D" id="3.30.160.60">
    <property type="entry name" value="Classic Zinc Finger"/>
    <property type="match status" value="1"/>
</dbReference>
<feature type="non-terminal residue" evidence="8">
    <location>
        <position position="1"/>
    </location>
</feature>
<keyword evidence="1" id="KW-0479">Metal-binding</keyword>
<proteinExistence type="predicted"/>
<dbReference type="AlphaFoldDB" id="A0A7K6C4K3"/>
<keyword evidence="9" id="KW-1185">Reference proteome</keyword>
<gene>
    <name evidence="8" type="primary">Znf397_3</name>
    <name evidence="8" type="ORF">PTIVIO_R15776</name>
</gene>
<dbReference type="Pfam" id="PF00096">
    <property type="entry name" value="zf-C2H2"/>
    <property type="match status" value="1"/>
</dbReference>
<dbReference type="FunFam" id="3.30.160.60:FF:000446">
    <property type="entry name" value="Zinc finger protein"/>
    <property type="match status" value="1"/>
</dbReference>
<dbReference type="GO" id="GO:0000981">
    <property type="term" value="F:DNA-binding transcription factor activity, RNA polymerase II-specific"/>
    <property type="evidence" value="ECO:0007669"/>
    <property type="project" value="TreeGrafter"/>
</dbReference>
<evidence type="ECO:0000256" key="2">
    <source>
        <dbReference type="ARBA" id="ARBA00022737"/>
    </source>
</evidence>